<evidence type="ECO:0000256" key="2">
    <source>
        <dbReference type="SAM" id="Phobius"/>
    </source>
</evidence>
<keyword evidence="2" id="KW-0472">Membrane</keyword>
<sequence length="234" mass="26400">MGRIAPRKRKVTWGYQALLRRCQRFIHRQPERAENEAVEDPQSPPSSGQRIKTSLRKIWHLPDHYRWMEPLPLFHRRWILVAIALLLALLLWPYSPPQPPRTVSAPAEQADDNVPIRAEMIENRPAAQQPPAAPPAQAVQPPPQNTPTPWRSYQIASGQTLAQLFRDNNLPVGDVFAMAQVEGNDKPLSNLRAGQAVKLQLNAQGTVAVLEIETTDNQVVRFTRNADGAFTRAR</sequence>
<keyword evidence="8" id="KW-1185">Reference proteome</keyword>
<dbReference type="Gene3D" id="3.10.450.350">
    <property type="match status" value="1"/>
</dbReference>
<dbReference type="InterPro" id="IPR007340">
    <property type="entry name" value="LysM_Opacity-associatedA"/>
</dbReference>
<accession>A0A2U1UVH8</accession>
<protein>
    <submittedName>
        <fullName evidence="5">Opacity-associated protein A</fullName>
    </submittedName>
</protein>
<feature type="transmembrane region" description="Helical" evidence="2">
    <location>
        <begin position="78"/>
        <end position="95"/>
    </location>
</feature>
<reference evidence="5 7" key="1">
    <citation type="submission" date="2018-04" db="EMBL/GenBank/DDBJ databases">
        <title>Brenneria corticis sp.nov.</title>
        <authorList>
            <person name="Li Y."/>
        </authorList>
    </citation>
    <scope>NUCLEOTIDE SEQUENCE [LARGE SCALE GENOMIC DNA]</scope>
    <source>
        <strain evidence="5 7">LMG 2694</strain>
    </source>
</reference>
<gene>
    <name evidence="5" type="ORF">DDT54_03045</name>
    <name evidence="6" type="ORF">EH206_04130</name>
</gene>
<feature type="domain" description="Opacity-associated protein A-like N-terminal" evidence="4">
    <location>
        <begin position="67"/>
        <end position="94"/>
    </location>
</feature>
<keyword evidence="2" id="KW-1133">Transmembrane helix</keyword>
<name>A0A2U1UVH8_9GAMM</name>
<feature type="region of interest" description="Disordered" evidence="1">
    <location>
        <begin position="30"/>
        <end position="51"/>
    </location>
</feature>
<evidence type="ECO:0000259" key="3">
    <source>
        <dbReference type="Pfam" id="PF04225"/>
    </source>
</evidence>
<dbReference type="EMBL" id="CP034036">
    <property type="protein sequence ID" value="QCR03472.1"/>
    <property type="molecule type" value="Genomic_DNA"/>
</dbReference>
<evidence type="ECO:0000313" key="5">
    <source>
        <dbReference type="EMBL" id="PWC25663.1"/>
    </source>
</evidence>
<dbReference type="Proteomes" id="UP000303847">
    <property type="component" value="Chromosome"/>
</dbReference>
<feature type="compositionally biased region" description="Low complexity" evidence="1">
    <location>
        <begin position="125"/>
        <end position="139"/>
    </location>
</feature>
<feature type="domain" description="Opacity-associated protein A LysM-like" evidence="3">
    <location>
        <begin position="150"/>
        <end position="233"/>
    </location>
</feature>
<dbReference type="OrthoDB" id="6398769at2"/>
<dbReference type="InterPro" id="IPR013731">
    <property type="entry name" value="OapA_N"/>
</dbReference>
<dbReference type="Pfam" id="PF04225">
    <property type="entry name" value="LysM_OapA"/>
    <property type="match status" value="1"/>
</dbReference>
<dbReference type="Pfam" id="PF08525">
    <property type="entry name" value="OapA_N"/>
    <property type="match status" value="1"/>
</dbReference>
<feature type="region of interest" description="Disordered" evidence="1">
    <location>
        <begin position="125"/>
        <end position="149"/>
    </location>
</feature>
<evidence type="ECO:0000313" key="6">
    <source>
        <dbReference type="EMBL" id="QCR03472.1"/>
    </source>
</evidence>
<dbReference type="RefSeq" id="WP_009111558.1">
    <property type="nucleotide sequence ID" value="NZ_CP034036.1"/>
</dbReference>
<evidence type="ECO:0000313" key="8">
    <source>
        <dbReference type="Proteomes" id="UP000303847"/>
    </source>
</evidence>
<keyword evidence="2" id="KW-0812">Transmembrane</keyword>
<dbReference type="Proteomes" id="UP000295985">
    <property type="component" value="Unassembled WGS sequence"/>
</dbReference>
<dbReference type="GO" id="GO:0042834">
    <property type="term" value="F:peptidoglycan binding"/>
    <property type="evidence" value="ECO:0007669"/>
    <property type="project" value="InterPro"/>
</dbReference>
<dbReference type="EMBL" id="QDKK01000002">
    <property type="protein sequence ID" value="PWC25663.1"/>
    <property type="molecule type" value="Genomic_DNA"/>
</dbReference>
<evidence type="ECO:0000256" key="1">
    <source>
        <dbReference type="SAM" id="MobiDB-lite"/>
    </source>
</evidence>
<evidence type="ECO:0000313" key="7">
    <source>
        <dbReference type="Proteomes" id="UP000295985"/>
    </source>
</evidence>
<reference evidence="6 8" key="2">
    <citation type="submission" date="2018-11" db="EMBL/GenBank/DDBJ databases">
        <title>Genome sequences of Brenneria nigrifluens and Brenneria rubrifaciens.</title>
        <authorList>
            <person name="Poret-Peterson A.T."/>
            <person name="McClean A.E."/>
            <person name="Kluepfel D.A."/>
        </authorList>
    </citation>
    <scope>NUCLEOTIDE SEQUENCE [LARGE SCALE GENOMIC DNA]</scope>
    <source>
        <strain evidence="6 8">ATCC 13028</strain>
    </source>
</reference>
<proteinExistence type="predicted"/>
<dbReference type="AlphaFoldDB" id="A0A2U1UVH8"/>
<organism evidence="5 7">
    <name type="scientific">Brenneria nigrifluens DSM 30175 = ATCC 13028</name>
    <dbReference type="NCBI Taxonomy" id="1121120"/>
    <lineage>
        <taxon>Bacteria</taxon>
        <taxon>Pseudomonadati</taxon>
        <taxon>Pseudomonadota</taxon>
        <taxon>Gammaproteobacteria</taxon>
        <taxon>Enterobacterales</taxon>
        <taxon>Pectobacteriaceae</taxon>
        <taxon>Brenneria</taxon>
    </lineage>
</organism>
<evidence type="ECO:0000259" key="4">
    <source>
        <dbReference type="Pfam" id="PF08525"/>
    </source>
</evidence>